<reference evidence="2" key="3">
    <citation type="submission" date="2025-08" db="UniProtKB">
        <authorList>
            <consortium name="RefSeq"/>
        </authorList>
    </citation>
    <scope>IDENTIFICATION</scope>
    <source>
        <strain evidence="2">CBS 342.82</strain>
    </source>
</reference>
<dbReference type="RefSeq" id="XP_033462294.1">
    <property type="nucleotide sequence ID" value="XM_033599234.1"/>
</dbReference>
<evidence type="ECO:0000313" key="1">
    <source>
        <dbReference type="Proteomes" id="UP000504637"/>
    </source>
</evidence>
<organism evidence="2">
    <name type="scientific">Dissoconium aciculare CBS 342.82</name>
    <dbReference type="NCBI Taxonomy" id="1314786"/>
    <lineage>
        <taxon>Eukaryota</taxon>
        <taxon>Fungi</taxon>
        <taxon>Dikarya</taxon>
        <taxon>Ascomycota</taxon>
        <taxon>Pezizomycotina</taxon>
        <taxon>Dothideomycetes</taxon>
        <taxon>Dothideomycetidae</taxon>
        <taxon>Mycosphaerellales</taxon>
        <taxon>Dissoconiaceae</taxon>
        <taxon>Dissoconium</taxon>
    </lineage>
</organism>
<protein>
    <submittedName>
        <fullName evidence="2">Uncharacterized protein</fullName>
    </submittedName>
</protein>
<reference evidence="2" key="2">
    <citation type="submission" date="2020-04" db="EMBL/GenBank/DDBJ databases">
        <authorList>
            <consortium name="NCBI Genome Project"/>
        </authorList>
    </citation>
    <scope>NUCLEOTIDE SEQUENCE</scope>
    <source>
        <strain evidence="2">CBS 342.82</strain>
    </source>
</reference>
<evidence type="ECO:0000313" key="2">
    <source>
        <dbReference type="RefSeq" id="XP_033462294.1"/>
    </source>
</evidence>
<dbReference type="Proteomes" id="UP000504637">
    <property type="component" value="Unplaced"/>
</dbReference>
<accession>A0A6J3MBK8</accession>
<gene>
    <name evidence="2" type="ORF">K489DRAFT_152987</name>
</gene>
<sequence>MVHVRRTRWQSHVKRLCLGMRRDHFVSPGDPCSVRHLPKCFAPAKGMPPMIPGQRQAPLRLTTAYTLACLFVDHIVTSEKCDDCRTGPGRLLLD</sequence>
<dbReference type="AlphaFoldDB" id="A0A6J3MBK8"/>
<reference evidence="2" key="1">
    <citation type="submission" date="2020-01" db="EMBL/GenBank/DDBJ databases">
        <authorList>
            <consortium name="DOE Joint Genome Institute"/>
            <person name="Haridas S."/>
            <person name="Albert R."/>
            <person name="Binder M."/>
            <person name="Bloem J."/>
            <person name="Labutti K."/>
            <person name="Salamov A."/>
            <person name="Andreopoulos B."/>
            <person name="Baker S.E."/>
            <person name="Barry K."/>
            <person name="Bills G."/>
            <person name="Bluhm B.H."/>
            <person name="Cannon C."/>
            <person name="Castanera R."/>
            <person name="Culley D.E."/>
            <person name="Daum C."/>
            <person name="Ezra D."/>
            <person name="Gonzalez J.B."/>
            <person name="Henrissat B."/>
            <person name="Kuo A."/>
            <person name="Liang C."/>
            <person name="Lipzen A."/>
            <person name="Lutzoni F."/>
            <person name="Magnuson J."/>
            <person name="Mondo S."/>
            <person name="Nolan M."/>
            <person name="Ohm R."/>
            <person name="Pangilinan J."/>
            <person name="Park H.-J."/>
            <person name="Ramirez L."/>
            <person name="Alfaro M."/>
            <person name="Sun H."/>
            <person name="Tritt A."/>
            <person name="Yoshinaga Y."/>
            <person name="Zwiers L.-H."/>
            <person name="Turgeon B.G."/>
            <person name="Goodwin S.B."/>
            <person name="Spatafora J.W."/>
            <person name="Crous P.W."/>
            <person name="Grigoriev I.V."/>
        </authorList>
    </citation>
    <scope>NUCLEOTIDE SEQUENCE</scope>
    <source>
        <strain evidence="2">CBS 342.82</strain>
    </source>
</reference>
<name>A0A6J3MBK8_9PEZI</name>
<keyword evidence="1" id="KW-1185">Reference proteome</keyword>
<proteinExistence type="predicted"/>
<dbReference type="GeneID" id="54357033"/>